<sequence length="410" mass="47332">MGTYLIYNLHFRLNFSFSRCNSNPYSYSWMIFLFAHVVISIWLHSASLWLHVAIALLRCITLQSHSFNSSWQKAKIAYPTCMFVIIATLVSVIPTIIVHKISNVKESWMPDEGDICVVEYATPNYSEPMYTLDFSAYAKQDNCSVFKANLWLTGIVNKVIPCVLLFLFLFSLIAKLKSTKARRKKLLETCHKFSTENGAKKKYTDRTTTMLLAIMIVFLLTELPQSFIFILSAIYTNDVFDKVYRNLADFIDLLSLINSSFNFIMYCVMSSRYRFVFGQVMFNKRLQNWFFSSNVVKTSFFTKDLFTTNRGDETCLKMTKTSLTNKEGVDMKRISTKQIKAKEIPRKKETVSEYRDHTYLTITTCKTKFGGNDMTDELSNSISMDSSFNELKDDAQSQDSKQSIKSDNIL</sequence>
<name>A0AC35UGI1_9BILA</name>
<evidence type="ECO:0000313" key="2">
    <source>
        <dbReference type="WBParaSite" id="RSKR_0001128400.1"/>
    </source>
</evidence>
<accession>A0AC35UGI1</accession>
<proteinExistence type="predicted"/>
<evidence type="ECO:0000313" key="1">
    <source>
        <dbReference type="Proteomes" id="UP000095286"/>
    </source>
</evidence>
<protein>
    <submittedName>
        <fullName evidence="2">G_PROTEIN_RECEP_F1_2 domain-containing protein</fullName>
    </submittedName>
</protein>
<organism evidence="1 2">
    <name type="scientific">Rhabditophanes sp. KR3021</name>
    <dbReference type="NCBI Taxonomy" id="114890"/>
    <lineage>
        <taxon>Eukaryota</taxon>
        <taxon>Metazoa</taxon>
        <taxon>Ecdysozoa</taxon>
        <taxon>Nematoda</taxon>
        <taxon>Chromadorea</taxon>
        <taxon>Rhabditida</taxon>
        <taxon>Tylenchina</taxon>
        <taxon>Panagrolaimomorpha</taxon>
        <taxon>Strongyloidoidea</taxon>
        <taxon>Alloionematidae</taxon>
        <taxon>Rhabditophanes</taxon>
    </lineage>
</organism>
<reference evidence="2" key="1">
    <citation type="submission" date="2016-11" db="UniProtKB">
        <authorList>
            <consortium name="WormBaseParasite"/>
        </authorList>
    </citation>
    <scope>IDENTIFICATION</scope>
    <source>
        <strain evidence="2">KR3021</strain>
    </source>
</reference>
<dbReference type="WBParaSite" id="RSKR_0001128400.1">
    <property type="protein sequence ID" value="RSKR_0001128400.1"/>
    <property type="gene ID" value="RSKR_0001128400"/>
</dbReference>
<dbReference type="Proteomes" id="UP000095286">
    <property type="component" value="Unplaced"/>
</dbReference>